<dbReference type="Proteomes" id="UP000324800">
    <property type="component" value="Unassembled WGS sequence"/>
</dbReference>
<gene>
    <name evidence="1" type="ORF">EZS28_044899</name>
</gene>
<reference evidence="1 2" key="1">
    <citation type="submission" date="2019-03" db="EMBL/GenBank/DDBJ databases">
        <title>Single cell metagenomics reveals metabolic interactions within the superorganism composed of flagellate Streblomastix strix and complex community of Bacteroidetes bacteria on its surface.</title>
        <authorList>
            <person name="Treitli S.C."/>
            <person name="Kolisko M."/>
            <person name="Husnik F."/>
            <person name="Keeling P."/>
            <person name="Hampl V."/>
        </authorList>
    </citation>
    <scope>NUCLEOTIDE SEQUENCE [LARGE SCALE GENOMIC DNA]</scope>
    <source>
        <strain evidence="1">ST1C</strain>
    </source>
</reference>
<dbReference type="AlphaFoldDB" id="A0A5J4TME4"/>
<sequence>MAEIESNAKLMQEYQERAQQCGAQ</sequence>
<protein>
    <submittedName>
        <fullName evidence="1">Uncharacterized protein</fullName>
    </submittedName>
</protein>
<accession>A0A5J4TME4</accession>
<dbReference type="EMBL" id="SNRW01028172">
    <property type="protein sequence ID" value="KAA6359574.1"/>
    <property type="molecule type" value="Genomic_DNA"/>
</dbReference>
<organism evidence="1 2">
    <name type="scientific">Streblomastix strix</name>
    <dbReference type="NCBI Taxonomy" id="222440"/>
    <lineage>
        <taxon>Eukaryota</taxon>
        <taxon>Metamonada</taxon>
        <taxon>Preaxostyla</taxon>
        <taxon>Oxymonadida</taxon>
        <taxon>Streblomastigidae</taxon>
        <taxon>Streblomastix</taxon>
    </lineage>
</organism>
<feature type="non-terminal residue" evidence="1">
    <location>
        <position position="24"/>
    </location>
</feature>
<name>A0A5J4TME4_9EUKA</name>
<evidence type="ECO:0000313" key="1">
    <source>
        <dbReference type="EMBL" id="KAA6359574.1"/>
    </source>
</evidence>
<proteinExistence type="predicted"/>
<evidence type="ECO:0000313" key="2">
    <source>
        <dbReference type="Proteomes" id="UP000324800"/>
    </source>
</evidence>
<comment type="caution">
    <text evidence="1">The sequence shown here is derived from an EMBL/GenBank/DDBJ whole genome shotgun (WGS) entry which is preliminary data.</text>
</comment>